<dbReference type="GO" id="GO:0005524">
    <property type="term" value="F:ATP binding"/>
    <property type="evidence" value="ECO:0007669"/>
    <property type="project" value="UniProtKB-UniRule"/>
</dbReference>
<evidence type="ECO:0000256" key="7">
    <source>
        <dbReference type="ARBA" id="ARBA00022958"/>
    </source>
</evidence>
<dbReference type="GO" id="GO:0008556">
    <property type="term" value="F:P-type potassium transmembrane transporter activity"/>
    <property type="evidence" value="ECO:0007669"/>
    <property type="project" value="InterPro"/>
</dbReference>
<keyword evidence="14" id="KW-1185">Reference proteome</keyword>
<evidence type="ECO:0000313" key="13">
    <source>
        <dbReference type="EMBL" id="MDA0566312.1"/>
    </source>
</evidence>
<keyword evidence="6 11" id="KW-0067">ATP-binding</keyword>
<proteinExistence type="inferred from homology"/>
<dbReference type="Pfam" id="PF02669">
    <property type="entry name" value="KdpC"/>
    <property type="match status" value="1"/>
</dbReference>
<evidence type="ECO:0000256" key="9">
    <source>
        <dbReference type="ARBA" id="ARBA00023065"/>
    </source>
</evidence>
<keyword evidence="10 11" id="KW-0472">Membrane</keyword>
<name>A0A9X3NMQ0_9ACTN</name>
<comment type="subunit">
    <text evidence="11">The system is composed of three essential subunits: KdpA, KdpB and KdpC.</text>
</comment>
<evidence type="ECO:0000256" key="3">
    <source>
        <dbReference type="ARBA" id="ARBA00022538"/>
    </source>
</evidence>
<dbReference type="PIRSF" id="PIRSF001296">
    <property type="entry name" value="K_ATPase_KdpC"/>
    <property type="match status" value="1"/>
</dbReference>
<comment type="subcellular location">
    <subcellularLocation>
        <location evidence="11">Cell membrane</location>
        <topology evidence="11">Single-pass membrane protein</topology>
    </subcellularLocation>
</comment>
<keyword evidence="1 11" id="KW-0813">Transport</keyword>
<comment type="function">
    <text evidence="11">Part of the high-affinity ATP-driven potassium transport (or Kdp) system, which catalyzes the hydrolysis of ATP coupled with the electrogenic transport of potassium into the cytoplasm. This subunit acts as a catalytic chaperone that increases the ATP-binding affinity of the ATP-hydrolyzing subunit KdpB by the formation of a transient KdpB/KdpC/ATP ternary complex.</text>
</comment>
<keyword evidence="7 11" id="KW-0630">Potassium</keyword>
<dbReference type="PANTHER" id="PTHR30042">
    <property type="entry name" value="POTASSIUM-TRANSPORTING ATPASE C CHAIN"/>
    <property type="match status" value="1"/>
</dbReference>
<evidence type="ECO:0000256" key="6">
    <source>
        <dbReference type="ARBA" id="ARBA00022840"/>
    </source>
</evidence>
<organism evidence="13 14">
    <name type="scientific">Streptomonospora mangrovi</name>
    <dbReference type="NCBI Taxonomy" id="2883123"/>
    <lineage>
        <taxon>Bacteria</taxon>
        <taxon>Bacillati</taxon>
        <taxon>Actinomycetota</taxon>
        <taxon>Actinomycetes</taxon>
        <taxon>Streptosporangiales</taxon>
        <taxon>Nocardiopsidaceae</taxon>
        <taxon>Streptomonospora</taxon>
    </lineage>
</organism>
<keyword evidence="4 11" id="KW-0812">Transmembrane</keyword>
<evidence type="ECO:0000256" key="2">
    <source>
        <dbReference type="ARBA" id="ARBA00022475"/>
    </source>
</evidence>
<dbReference type="NCBIfam" id="TIGR00681">
    <property type="entry name" value="kdpC"/>
    <property type="match status" value="1"/>
</dbReference>
<dbReference type="NCBIfam" id="NF001454">
    <property type="entry name" value="PRK00315.1"/>
    <property type="match status" value="1"/>
</dbReference>
<protein>
    <recommendedName>
        <fullName evidence="11">Potassium-transporting ATPase KdpC subunit</fullName>
    </recommendedName>
    <alternativeName>
        <fullName evidence="11">ATP phosphohydrolase [potassium-transporting] C chain</fullName>
    </alternativeName>
    <alternativeName>
        <fullName evidence="11">Potassium-binding and translocating subunit C</fullName>
    </alternativeName>
    <alternativeName>
        <fullName evidence="11">Potassium-translocating ATPase C chain</fullName>
    </alternativeName>
</protein>
<evidence type="ECO:0000256" key="11">
    <source>
        <dbReference type="HAMAP-Rule" id="MF_00276"/>
    </source>
</evidence>
<dbReference type="GO" id="GO:0005886">
    <property type="term" value="C:plasma membrane"/>
    <property type="evidence" value="ECO:0007669"/>
    <property type="project" value="UniProtKB-SubCell"/>
</dbReference>
<comment type="caution">
    <text evidence="13">The sequence shown here is derived from an EMBL/GenBank/DDBJ whole genome shotgun (WGS) entry which is preliminary data.</text>
</comment>
<dbReference type="HAMAP" id="MF_00276">
    <property type="entry name" value="KdpC"/>
    <property type="match status" value="1"/>
</dbReference>
<dbReference type="RefSeq" id="WP_270073569.1">
    <property type="nucleotide sequence ID" value="NZ_JAJAQC010000033.1"/>
</dbReference>
<comment type="similarity">
    <text evidence="11">Belongs to the KdpC family.</text>
</comment>
<evidence type="ECO:0000256" key="8">
    <source>
        <dbReference type="ARBA" id="ARBA00022989"/>
    </source>
</evidence>
<dbReference type="EMBL" id="JAJAQC010000033">
    <property type="protein sequence ID" value="MDA0566312.1"/>
    <property type="molecule type" value="Genomic_DNA"/>
</dbReference>
<evidence type="ECO:0000256" key="12">
    <source>
        <dbReference type="SAM" id="MobiDB-lite"/>
    </source>
</evidence>
<evidence type="ECO:0000313" key="14">
    <source>
        <dbReference type="Proteomes" id="UP001140076"/>
    </source>
</evidence>
<keyword evidence="5 11" id="KW-0547">Nucleotide-binding</keyword>
<keyword evidence="8 11" id="KW-1133">Transmembrane helix</keyword>
<keyword evidence="9 11" id="KW-0406">Ion transport</keyword>
<feature type="region of interest" description="Disordered" evidence="12">
    <location>
        <begin position="69"/>
        <end position="90"/>
    </location>
</feature>
<evidence type="ECO:0000256" key="1">
    <source>
        <dbReference type="ARBA" id="ARBA00022448"/>
    </source>
</evidence>
<dbReference type="AlphaFoldDB" id="A0A9X3NMQ0"/>
<reference evidence="13" key="1">
    <citation type="submission" date="2021-10" db="EMBL/GenBank/DDBJ databases">
        <title>Streptomonospora sp. nov., isolated from mangrove soil.</title>
        <authorList>
            <person name="Chen X."/>
            <person name="Ge X."/>
            <person name="Liu W."/>
        </authorList>
    </citation>
    <scope>NUCLEOTIDE SEQUENCE</scope>
    <source>
        <strain evidence="13">S1-112</strain>
    </source>
</reference>
<dbReference type="PANTHER" id="PTHR30042:SF2">
    <property type="entry name" value="POTASSIUM-TRANSPORTING ATPASE KDPC SUBUNIT"/>
    <property type="match status" value="1"/>
</dbReference>
<keyword evidence="3 11" id="KW-0633">Potassium transport</keyword>
<gene>
    <name evidence="11 13" type="primary">kdpC</name>
    <name evidence="13" type="ORF">LG943_18610</name>
</gene>
<accession>A0A9X3NMQ0</accession>
<sequence>MRAALRQLPSALGMVLVFTVLTGLLYPMAVTGAAQALFGDRADGSPVVRDGQVVGSRLLSQPFTGPGYFHPRPSAVDHDGSHSGASQLGPTDPALLADIEARAVAYREENGLAAGAEVPVDAVTASGSGLDPHISTANARLQAPRVARDRGLDRAEVLALVEEHTQGRWAGVLGDPGVNVLELNLALDESAEEGA</sequence>
<dbReference type="Proteomes" id="UP001140076">
    <property type="component" value="Unassembled WGS sequence"/>
</dbReference>
<keyword evidence="2 11" id="KW-1003">Cell membrane</keyword>
<evidence type="ECO:0000256" key="10">
    <source>
        <dbReference type="ARBA" id="ARBA00023136"/>
    </source>
</evidence>
<evidence type="ECO:0000256" key="4">
    <source>
        <dbReference type="ARBA" id="ARBA00022692"/>
    </source>
</evidence>
<evidence type="ECO:0000256" key="5">
    <source>
        <dbReference type="ARBA" id="ARBA00022741"/>
    </source>
</evidence>
<dbReference type="InterPro" id="IPR003820">
    <property type="entry name" value="KdpC"/>
</dbReference>